<dbReference type="InterPro" id="IPR035595">
    <property type="entry name" value="UDP_glycos_trans_CS"/>
</dbReference>
<feature type="region of interest" description="Disordered" evidence="7">
    <location>
        <begin position="60"/>
        <end position="92"/>
    </location>
</feature>
<keyword evidence="9" id="KW-1185">Reference proteome</keyword>
<dbReference type="FunFam" id="3.40.50.2000:FF:000056">
    <property type="entry name" value="Glycosyltransferase"/>
    <property type="match status" value="1"/>
</dbReference>
<dbReference type="Gene3D" id="3.40.50.2000">
    <property type="entry name" value="Glycogen Phosphorylase B"/>
    <property type="match status" value="2"/>
</dbReference>
<keyword evidence="3 5" id="KW-0808">Transferase</keyword>
<comment type="pathway">
    <text evidence="1">Pigment biosynthesis; anthocyanin biosynthesis.</text>
</comment>
<dbReference type="CDD" id="cd03784">
    <property type="entry name" value="GT1_Gtf-like"/>
    <property type="match status" value="1"/>
</dbReference>
<dbReference type="PANTHER" id="PTHR11926">
    <property type="entry name" value="GLUCOSYL/GLUCURONOSYL TRANSFERASES"/>
    <property type="match status" value="1"/>
</dbReference>
<dbReference type="GO" id="GO:0080044">
    <property type="term" value="F:quercetin 7-O-glucosyltransferase activity"/>
    <property type="evidence" value="ECO:0007669"/>
    <property type="project" value="TreeGrafter"/>
</dbReference>
<organism evidence="8 9">
    <name type="scientific">Linum trigynum</name>
    <dbReference type="NCBI Taxonomy" id="586398"/>
    <lineage>
        <taxon>Eukaryota</taxon>
        <taxon>Viridiplantae</taxon>
        <taxon>Streptophyta</taxon>
        <taxon>Embryophyta</taxon>
        <taxon>Tracheophyta</taxon>
        <taxon>Spermatophyta</taxon>
        <taxon>Magnoliopsida</taxon>
        <taxon>eudicotyledons</taxon>
        <taxon>Gunneridae</taxon>
        <taxon>Pentapetalae</taxon>
        <taxon>rosids</taxon>
        <taxon>fabids</taxon>
        <taxon>Malpighiales</taxon>
        <taxon>Linaceae</taxon>
        <taxon>Linum</taxon>
    </lineage>
</organism>
<evidence type="ECO:0000256" key="1">
    <source>
        <dbReference type="ARBA" id="ARBA00004935"/>
    </source>
</evidence>
<keyword evidence="5" id="KW-0328">Glycosyltransferase</keyword>
<evidence type="ECO:0000256" key="6">
    <source>
        <dbReference type="RuleBase" id="RU362057"/>
    </source>
</evidence>
<reference evidence="8 9" key="1">
    <citation type="submission" date="2024-04" db="EMBL/GenBank/DDBJ databases">
        <authorList>
            <person name="Fracassetti M."/>
        </authorList>
    </citation>
    <scope>NUCLEOTIDE SEQUENCE [LARGE SCALE GENOMIC DNA]</scope>
</reference>
<comment type="catalytic activity">
    <reaction evidence="4">
        <text>an anthocyanidin + UDP-alpha-D-glucose + H(+) = an anthocyanidin 3-O-beta-D-glucoside + UDP</text>
        <dbReference type="Rhea" id="RHEA:20093"/>
        <dbReference type="ChEBI" id="CHEBI:15378"/>
        <dbReference type="ChEBI" id="CHEBI:16307"/>
        <dbReference type="ChEBI" id="CHEBI:58223"/>
        <dbReference type="ChEBI" id="CHEBI:58885"/>
        <dbReference type="ChEBI" id="CHEBI:143576"/>
        <dbReference type="EC" id="2.4.1.115"/>
    </reaction>
</comment>
<dbReference type="SUPFAM" id="SSF53756">
    <property type="entry name" value="UDP-Glycosyltransferase/glycogen phosphorylase"/>
    <property type="match status" value="1"/>
</dbReference>
<dbReference type="EMBL" id="OZ034813">
    <property type="protein sequence ID" value="CAL1352443.1"/>
    <property type="molecule type" value="Genomic_DNA"/>
</dbReference>
<evidence type="ECO:0000256" key="4">
    <source>
        <dbReference type="ARBA" id="ARBA00047606"/>
    </source>
</evidence>
<evidence type="ECO:0000313" key="9">
    <source>
        <dbReference type="Proteomes" id="UP001497516"/>
    </source>
</evidence>
<evidence type="ECO:0000256" key="7">
    <source>
        <dbReference type="SAM" id="MobiDB-lite"/>
    </source>
</evidence>
<evidence type="ECO:0000256" key="5">
    <source>
        <dbReference type="RuleBase" id="RU003718"/>
    </source>
</evidence>
<comment type="similarity">
    <text evidence="2 5">Belongs to the UDP-glycosyltransferase family.</text>
</comment>
<dbReference type="Pfam" id="PF00201">
    <property type="entry name" value="UDPGT"/>
    <property type="match status" value="1"/>
</dbReference>
<dbReference type="EC" id="2.4.1.-" evidence="6"/>
<dbReference type="InterPro" id="IPR002213">
    <property type="entry name" value="UDP_glucos_trans"/>
</dbReference>
<sequence>MTKKVITILMVPYPAQGHLTPLLHLASSFLRLHHEDYSFSPVLLLPHFLHRQISATATNNSNVDPRVSLVPIPPPDEEEDSEAPPPGDFSSIDKAMEQSNAAAGQMEKVVRRYISTNVARSNNINGNDDAAGVVVCMVVDLLVSSAIGVARRCDVPVAGFWPAALLTYRLIAAIPRLIAAGLIHPHSGIPKHPGGAPIFDLLPHQPSLSTDDLPWLIGSPAARKARFKFWTKTLNRSTTLQCLLVNSSPDEFHHHQHHQQPQVLQIGPLTAQQTPIANSSSSNRITFWDQDSSCLQWLDTQKPNSVLYISFGSWVGPIGEPKVRSLATSLDAIGIPFLWVLGPAWRQGLPRGFEHDLSVSQRGRLVTWAPQMEVLKHGAVGCYLTHCGWNSTVEAIQCRKRMLCYPVAGDQFVNCRYIVEKWRVGVELSGFGRQELEEGLEKVMGDCEMNGKLESLYELSLGKEAKCSAIANLNAFVDLLIEKTQDL</sequence>
<gene>
    <name evidence="8" type="ORF">LTRI10_LOCUS410</name>
</gene>
<dbReference type="GO" id="GO:0080043">
    <property type="term" value="F:quercetin 3-O-glucosyltransferase activity"/>
    <property type="evidence" value="ECO:0007669"/>
    <property type="project" value="TreeGrafter"/>
</dbReference>
<dbReference type="PROSITE" id="PS00375">
    <property type="entry name" value="UDPGT"/>
    <property type="match status" value="1"/>
</dbReference>
<evidence type="ECO:0000256" key="3">
    <source>
        <dbReference type="ARBA" id="ARBA00022679"/>
    </source>
</evidence>
<accession>A0AAV2C7E2</accession>
<evidence type="ECO:0000256" key="2">
    <source>
        <dbReference type="ARBA" id="ARBA00009995"/>
    </source>
</evidence>
<dbReference type="Proteomes" id="UP001497516">
    <property type="component" value="Chromosome 1"/>
</dbReference>
<dbReference type="PANTHER" id="PTHR11926:SF1402">
    <property type="entry name" value="GLYCOSYLTRANSFERASE"/>
    <property type="match status" value="1"/>
</dbReference>
<evidence type="ECO:0000313" key="8">
    <source>
        <dbReference type="EMBL" id="CAL1352443.1"/>
    </source>
</evidence>
<proteinExistence type="inferred from homology"/>
<dbReference type="AlphaFoldDB" id="A0AAV2C7E2"/>
<dbReference type="GO" id="GO:0047213">
    <property type="term" value="F:anthocyanidin 3-O-glucosyltransferase activity"/>
    <property type="evidence" value="ECO:0007669"/>
    <property type="project" value="UniProtKB-EC"/>
</dbReference>
<protein>
    <recommendedName>
        <fullName evidence="6">Glycosyltransferase</fullName>
        <ecNumber evidence="6">2.4.1.-</ecNumber>
    </recommendedName>
</protein>
<name>A0AAV2C7E2_9ROSI</name>